<keyword evidence="7" id="KW-0863">Zinc-finger</keyword>
<evidence type="ECO:0000256" key="4">
    <source>
        <dbReference type="ARBA" id="ARBA00023125"/>
    </source>
</evidence>
<name>A0A1L9RI11_ASPWE</name>
<evidence type="ECO:0000256" key="7">
    <source>
        <dbReference type="PROSITE-ProRule" id="PRU00042"/>
    </source>
</evidence>
<dbReference type="STRING" id="1073089.A0A1L9RI11"/>
<dbReference type="OrthoDB" id="40579at2759"/>
<dbReference type="GO" id="GO:0000981">
    <property type="term" value="F:DNA-binding transcription factor activity, RNA polymerase II-specific"/>
    <property type="evidence" value="ECO:0007669"/>
    <property type="project" value="InterPro"/>
</dbReference>
<evidence type="ECO:0000256" key="8">
    <source>
        <dbReference type="SAM" id="MobiDB-lite"/>
    </source>
</evidence>
<protein>
    <recommendedName>
        <fullName evidence="13">Zn(2)-C6 fungal-type domain-containing protein</fullName>
    </recommendedName>
</protein>
<dbReference type="Pfam" id="PF04082">
    <property type="entry name" value="Fungal_trans"/>
    <property type="match status" value="1"/>
</dbReference>
<evidence type="ECO:0000256" key="5">
    <source>
        <dbReference type="ARBA" id="ARBA00023163"/>
    </source>
</evidence>
<feature type="domain" description="Zn(2)-C6 fungal-type" evidence="9">
    <location>
        <begin position="78"/>
        <end position="107"/>
    </location>
</feature>
<keyword evidence="12" id="KW-1185">Reference proteome</keyword>
<keyword evidence="3" id="KW-0805">Transcription regulation</keyword>
<dbReference type="VEuPathDB" id="FungiDB:ASPWEDRAFT_184989"/>
<evidence type="ECO:0000256" key="2">
    <source>
        <dbReference type="ARBA" id="ARBA00022833"/>
    </source>
</evidence>
<feature type="region of interest" description="Disordered" evidence="8">
    <location>
        <begin position="1"/>
        <end position="25"/>
    </location>
</feature>
<dbReference type="GO" id="GO:0006351">
    <property type="term" value="P:DNA-templated transcription"/>
    <property type="evidence" value="ECO:0007669"/>
    <property type="project" value="InterPro"/>
</dbReference>
<evidence type="ECO:0000313" key="11">
    <source>
        <dbReference type="EMBL" id="OJJ34503.1"/>
    </source>
</evidence>
<dbReference type="Pfam" id="PF00172">
    <property type="entry name" value="Zn_clus"/>
    <property type="match status" value="1"/>
</dbReference>
<feature type="domain" description="C2H2-type" evidence="10">
    <location>
        <begin position="18"/>
        <end position="46"/>
    </location>
</feature>
<evidence type="ECO:0000259" key="10">
    <source>
        <dbReference type="PROSITE" id="PS50157"/>
    </source>
</evidence>
<dbReference type="InterPro" id="IPR007219">
    <property type="entry name" value="XnlR_reg_dom"/>
</dbReference>
<evidence type="ECO:0000313" key="12">
    <source>
        <dbReference type="Proteomes" id="UP000184383"/>
    </source>
</evidence>
<dbReference type="PROSITE" id="PS00463">
    <property type="entry name" value="ZN2_CY6_FUNGAL_1"/>
    <property type="match status" value="1"/>
</dbReference>
<evidence type="ECO:0008006" key="13">
    <source>
        <dbReference type="Google" id="ProtNLM"/>
    </source>
</evidence>
<dbReference type="PROSITE" id="PS50048">
    <property type="entry name" value="ZN2_CY6_FUNGAL_2"/>
    <property type="match status" value="1"/>
</dbReference>
<organism evidence="11 12">
    <name type="scientific">Aspergillus wentii DTO 134E9</name>
    <dbReference type="NCBI Taxonomy" id="1073089"/>
    <lineage>
        <taxon>Eukaryota</taxon>
        <taxon>Fungi</taxon>
        <taxon>Dikarya</taxon>
        <taxon>Ascomycota</taxon>
        <taxon>Pezizomycotina</taxon>
        <taxon>Eurotiomycetes</taxon>
        <taxon>Eurotiomycetidae</taxon>
        <taxon>Eurotiales</taxon>
        <taxon>Aspergillaceae</taxon>
        <taxon>Aspergillus</taxon>
        <taxon>Aspergillus subgen. Cremei</taxon>
    </lineage>
</organism>
<dbReference type="Gene3D" id="4.10.240.10">
    <property type="entry name" value="Zn(2)-C6 fungal-type DNA-binding domain"/>
    <property type="match status" value="1"/>
</dbReference>
<dbReference type="EMBL" id="KV878213">
    <property type="protein sequence ID" value="OJJ34503.1"/>
    <property type="molecule type" value="Genomic_DNA"/>
</dbReference>
<dbReference type="GO" id="GO:0008270">
    <property type="term" value="F:zinc ion binding"/>
    <property type="evidence" value="ECO:0007669"/>
    <property type="project" value="UniProtKB-KW"/>
</dbReference>
<gene>
    <name evidence="11" type="ORF">ASPWEDRAFT_184989</name>
</gene>
<dbReference type="GeneID" id="63747895"/>
<dbReference type="InterPro" id="IPR013087">
    <property type="entry name" value="Znf_C2H2_type"/>
</dbReference>
<dbReference type="Proteomes" id="UP000184383">
    <property type="component" value="Unassembled WGS sequence"/>
</dbReference>
<dbReference type="PANTHER" id="PTHR47660">
    <property type="entry name" value="TRANSCRIPTION FACTOR WITH C2H2 AND ZN(2)-CYS(6) DNA BINDING DOMAIN (EUROFUNG)-RELATED-RELATED"/>
    <property type="match status" value="1"/>
</dbReference>
<reference evidence="12" key="1">
    <citation type="journal article" date="2017" name="Genome Biol.">
        <title>Comparative genomics reveals high biological diversity and specific adaptations in the industrially and medically important fungal genus Aspergillus.</title>
        <authorList>
            <person name="de Vries R.P."/>
            <person name="Riley R."/>
            <person name="Wiebenga A."/>
            <person name="Aguilar-Osorio G."/>
            <person name="Amillis S."/>
            <person name="Uchima C.A."/>
            <person name="Anderluh G."/>
            <person name="Asadollahi M."/>
            <person name="Askin M."/>
            <person name="Barry K."/>
            <person name="Battaglia E."/>
            <person name="Bayram O."/>
            <person name="Benocci T."/>
            <person name="Braus-Stromeyer S.A."/>
            <person name="Caldana C."/>
            <person name="Canovas D."/>
            <person name="Cerqueira G.C."/>
            <person name="Chen F."/>
            <person name="Chen W."/>
            <person name="Choi C."/>
            <person name="Clum A."/>
            <person name="Dos Santos R.A."/>
            <person name="Damasio A.R."/>
            <person name="Diallinas G."/>
            <person name="Emri T."/>
            <person name="Fekete E."/>
            <person name="Flipphi M."/>
            <person name="Freyberg S."/>
            <person name="Gallo A."/>
            <person name="Gournas C."/>
            <person name="Habgood R."/>
            <person name="Hainaut M."/>
            <person name="Harispe M.L."/>
            <person name="Henrissat B."/>
            <person name="Hilden K.S."/>
            <person name="Hope R."/>
            <person name="Hossain A."/>
            <person name="Karabika E."/>
            <person name="Karaffa L."/>
            <person name="Karanyi Z."/>
            <person name="Krasevec N."/>
            <person name="Kuo A."/>
            <person name="Kusch H."/>
            <person name="LaButti K."/>
            <person name="Lagendijk E.L."/>
            <person name="Lapidus A."/>
            <person name="Levasseur A."/>
            <person name="Lindquist E."/>
            <person name="Lipzen A."/>
            <person name="Logrieco A.F."/>
            <person name="MacCabe A."/>
            <person name="Maekelae M.R."/>
            <person name="Malavazi I."/>
            <person name="Melin P."/>
            <person name="Meyer V."/>
            <person name="Mielnichuk N."/>
            <person name="Miskei M."/>
            <person name="Molnar A.P."/>
            <person name="Mule G."/>
            <person name="Ngan C.Y."/>
            <person name="Orejas M."/>
            <person name="Orosz E."/>
            <person name="Ouedraogo J.P."/>
            <person name="Overkamp K.M."/>
            <person name="Park H.-S."/>
            <person name="Perrone G."/>
            <person name="Piumi F."/>
            <person name="Punt P.J."/>
            <person name="Ram A.F."/>
            <person name="Ramon A."/>
            <person name="Rauscher S."/>
            <person name="Record E."/>
            <person name="Riano-Pachon D.M."/>
            <person name="Robert V."/>
            <person name="Roehrig J."/>
            <person name="Ruller R."/>
            <person name="Salamov A."/>
            <person name="Salih N.S."/>
            <person name="Samson R.A."/>
            <person name="Sandor E."/>
            <person name="Sanguinetti M."/>
            <person name="Schuetze T."/>
            <person name="Sepcic K."/>
            <person name="Shelest E."/>
            <person name="Sherlock G."/>
            <person name="Sophianopoulou V."/>
            <person name="Squina F.M."/>
            <person name="Sun H."/>
            <person name="Susca A."/>
            <person name="Todd R.B."/>
            <person name="Tsang A."/>
            <person name="Unkles S.E."/>
            <person name="van de Wiele N."/>
            <person name="van Rossen-Uffink D."/>
            <person name="Oliveira J.V."/>
            <person name="Vesth T.C."/>
            <person name="Visser J."/>
            <person name="Yu J.-H."/>
            <person name="Zhou M."/>
            <person name="Andersen M.R."/>
            <person name="Archer D.B."/>
            <person name="Baker S.E."/>
            <person name="Benoit I."/>
            <person name="Brakhage A.A."/>
            <person name="Braus G.H."/>
            <person name="Fischer R."/>
            <person name="Frisvad J.C."/>
            <person name="Goldman G.H."/>
            <person name="Houbraken J."/>
            <person name="Oakley B."/>
            <person name="Pocsi I."/>
            <person name="Scazzocchio C."/>
            <person name="Seiboth B."/>
            <person name="vanKuyk P.A."/>
            <person name="Wortman J."/>
            <person name="Dyer P.S."/>
            <person name="Grigoriev I.V."/>
        </authorList>
    </citation>
    <scope>NUCLEOTIDE SEQUENCE [LARGE SCALE GENOMIC DNA]</scope>
    <source>
        <strain evidence="12">DTO 134E9</strain>
    </source>
</reference>
<proteinExistence type="predicted"/>
<dbReference type="PANTHER" id="PTHR47660:SF8">
    <property type="entry name" value="TRANSCRIPTION FACTOR WITH C2H2 AND ZN(2)-CYS(6) DNA BINDING DOMAIN (EUROFUNG)"/>
    <property type="match status" value="1"/>
</dbReference>
<dbReference type="SUPFAM" id="SSF57701">
    <property type="entry name" value="Zn2/Cys6 DNA-binding domain"/>
    <property type="match status" value="1"/>
</dbReference>
<evidence type="ECO:0000256" key="6">
    <source>
        <dbReference type="ARBA" id="ARBA00023242"/>
    </source>
</evidence>
<dbReference type="InterPro" id="IPR001138">
    <property type="entry name" value="Zn2Cys6_DnaBD"/>
</dbReference>
<dbReference type="AlphaFoldDB" id="A0A1L9RI11"/>
<keyword evidence="2" id="KW-0862">Zinc</keyword>
<dbReference type="RefSeq" id="XP_040688179.1">
    <property type="nucleotide sequence ID" value="XM_040832047.1"/>
</dbReference>
<keyword evidence="1" id="KW-0479">Metal-binding</keyword>
<evidence type="ECO:0000256" key="1">
    <source>
        <dbReference type="ARBA" id="ARBA00022723"/>
    </source>
</evidence>
<dbReference type="SMART" id="SM00066">
    <property type="entry name" value="GAL4"/>
    <property type="match status" value="1"/>
</dbReference>
<keyword evidence="4" id="KW-0238">DNA-binding</keyword>
<accession>A0A1L9RI11</accession>
<keyword evidence="6" id="KW-0539">Nucleus</keyword>
<keyword evidence="5" id="KW-0804">Transcription</keyword>
<dbReference type="PROSITE" id="PS50157">
    <property type="entry name" value="ZINC_FINGER_C2H2_2"/>
    <property type="match status" value="1"/>
</dbReference>
<dbReference type="GO" id="GO:0003677">
    <property type="term" value="F:DNA binding"/>
    <property type="evidence" value="ECO:0007669"/>
    <property type="project" value="UniProtKB-KW"/>
</dbReference>
<dbReference type="InterPro" id="IPR036864">
    <property type="entry name" value="Zn2-C6_fun-type_DNA-bd_sf"/>
</dbReference>
<sequence length="872" mass="98149">MSDQKSRRSPRVKPSGSHRCPQCDKVYERPDHLARHLDSLDDGRSQRADVLQRHQVVHEKNTAEGKTLKRQKERAIQACEPCATAKLSCDNERPCNRCKSKGTECIAKRPRPSMRNKDRAVYTPVSPQSWYQDESIYVCSGSIATPISRSDEISMPQETAGAHGIYTPIPPTKSTTQLDQLLPNHYPNQTDLAGYQNMNSFPAFFEQIMLPDLPGVNETQDPQQPRDVFDFMQDADFTFSDIDLFGNNFIPDLDMILDPQVHIQDDGSGPDLIVDSVGSARLRVEAFQRSLWLWIPEKNQNAFSEEGRIPLRDTDMTTAISSSHRTPLDNLKIQGKLTNRARDDMFQLVVRTAGSRLLVSAFPAAEHLDTLIKIGIAKKTETDSWIHPYTLYNQDLRPELLTAMVAAGCVCCRTPSINKTGIILQEIVRVSLAQLVEYDNSVLRDLQYLQASMMWLDIGVFCGYKRKMQIAESYLQPLCTALRRAGTFDCSAYSAITPFSCLDNEESLEDIWHTWVKQESLKRLVYHLFEHDIQVATAMNRPAITCYAELTLPFPAHRDLWLAPTATAWKNVYIEMYGRHIRTSELSLRDVLADPSLLNHPPSDFDAGIATLALLHGLASQVWEFRQQVLLSRCCLSGSRAMNRLWLQSRQDDIYSILQGFQGDLFSASAVATLLKEFTMMYLHIDVDAIQRFAGKLGELDAKRAYPGLRDWSQTKEARIAIWHAGQVFRTARLVPPYQLRGFDCLAIYHAALTLWVYGLLQCGENRHVEVNTPVTVVDGAIFVCIDGPECQLTKAFVARNIGQPGLTFDTIPGGHDSASHQGFCELSKPRSIMVIARQIFESNYPGASPANNLPPLVSNLRDLMQDLGDLP</sequence>
<evidence type="ECO:0000256" key="3">
    <source>
        <dbReference type="ARBA" id="ARBA00023015"/>
    </source>
</evidence>
<dbReference type="CDD" id="cd00067">
    <property type="entry name" value="GAL4"/>
    <property type="match status" value="1"/>
</dbReference>
<evidence type="ECO:0000259" key="9">
    <source>
        <dbReference type="PROSITE" id="PS50048"/>
    </source>
</evidence>